<evidence type="ECO:0000313" key="1">
    <source>
        <dbReference type="EMBL" id="MFC1431006.1"/>
    </source>
</evidence>
<gene>
    <name evidence="1" type="ORF">ACEZDB_10115</name>
</gene>
<accession>A0ABV6WYH8</accession>
<dbReference type="InterPro" id="IPR011010">
    <property type="entry name" value="DNA_brk_join_enz"/>
</dbReference>
<evidence type="ECO:0000313" key="2">
    <source>
        <dbReference type="Proteomes" id="UP001592530"/>
    </source>
</evidence>
<dbReference type="Proteomes" id="UP001592530">
    <property type="component" value="Unassembled WGS sequence"/>
</dbReference>
<organism evidence="1 2">
    <name type="scientific">Streptacidiphilus alkalitolerans</name>
    <dbReference type="NCBI Taxonomy" id="3342712"/>
    <lineage>
        <taxon>Bacteria</taxon>
        <taxon>Bacillati</taxon>
        <taxon>Actinomycetota</taxon>
        <taxon>Actinomycetes</taxon>
        <taxon>Kitasatosporales</taxon>
        <taxon>Streptomycetaceae</taxon>
        <taxon>Streptacidiphilus</taxon>
    </lineage>
</organism>
<dbReference type="EMBL" id="JBHEZY010000003">
    <property type="protein sequence ID" value="MFC1431006.1"/>
    <property type="molecule type" value="Genomic_DNA"/>
</dbReference>
<dbReference type="RefSeq" id="WP_380551124.1">
    <property type="nucleotide sequence ID" value="NZ_JBHEZY010000003.1"/>
</dbReference>
<dbReference type="SUPFAM" id="SSF56349">
    <property type="entry name" value="DNA breaking-rejoining enzymes"/>
    <property type="match status" value="1"/>
</dbReference>
<name>A0ABV6WYH8_9ACTN</name>
<sequence>MSDTSIRTTVCFVAGAWGGKASQWFLRRQSLGKLLTVSERFLRFADALDIIEMKEIDERLVQAFIEVPGQDRRGRLDTEGPAEATRRSRRWDLSLFFSEARRLGPTGLHPTPDTPAIARTAYSDRCELTPDDIRLLCFHAERGMPHIRHASVLALLLAGLGSGEIGHASTADIDLDQRCIWASGTRQLAARVFPLGESSCSVLELRSAHVHRSTVLQGPLPLTIQTASSDYTTQASICTTFVDLSCRSGVLSCGRRAKPCDVTAYTAARTFTQTGQITQVALRLGVTSLDVAARLAGLRWAQNRGQR</sequence>
<reference evidence="1 2" key="1">
    <citation type="submission" date="2024-09" db="EMBL/GenBank/DDBJ databases">
        <authorList>
            <person name="Lee S.D."/>
        </authorList>
    </citation>
    <scope>NUCLEOTIDE SEQUENCE [LARGE SCALE GENOMIC DNA]</scope>
    <source>
        <strain evidence="1 2">N1-3</strain>
    </source>
</reference>
<evidence type="ECO:0008006" key="3">
    <source>
        <dbReference type="Google" id="ProtNLM"/>
    </source>
</evidence>
<comment type="caution">
    <text evidence="1">The sequence shown here is derived from an EMBL/GenBank/DDBJ whole genome shotgun (WGS) entry which is preliminary data.</text>
</comment>
<proteinExistence type="predicted"/>
<protein>
    <recommendedName>
        <fullName evidence="3">Tyr recombinase domain-containing protein</fullName>
    </recommendedName>
</protein>